<gene>
    <name evidence="2" type="ORF">J9253_11605</name>
</gene>
<organism evidence="2 3">
    <name type="scientific">Thiothrix litoralis</name>
    <dbReference type="NCBI Taxonomy" id="2891210"/>
    <lineage>
        <taxon>Bacteria</taxon>
        <taxon>Pseudomonadati</taxon>
        <taxon>Pseudomonadota</taxon>
        <taxon>Gammaproteobacteria</taxon>
        <taxon>Thiotrichales</taxon>
        <taxon>Thiotrichaceae</taxon>
        <taxon>Thiothrix</taxon>
    </lineage>
</organism>
<dbReference type="RefSeq" id="WP_210221142.1">
    <property type="nucleotide sequence ID" value="NZ_CP072801.1"/>
</dbReference>
<dbReference type="InterPro" id="IPR005368">
    <property type="entry name" value="UPF0175"/>
</dbReference>
<reference evidence="2 3" key="1">
    <citation type="submission" date="2021-04" db="EMBL/GenBank/DDBJ databases">
        <title>Genomics, taxonomy and metabolism of representatives of sulfur bacteria of the genus Thiothrix: Thiothrix fructosivorans QT, Thiothrix unzii A1T and three new species, Thiothrix subterranea sp. nov., Thiothrix litoralis sp. nov. and 'Candidatus Thiothrix anitrata' sp. nov.</title>
        <authorList>
            <person name="Ravin N.V."/>
            <person name="Smolyakov D."/>
            <person name="Rudenko T.S."/>
            <person name="Mardanov A.V."/>
            <person name="Beletsky A.V."/>
            <person name="Markov N.D."/>
            <person name="Fomenkov A.I."/>
            <person name="Roberts R.J."/>
            <person name="Karnachuk O.V."/>
            <person name="Novikov A."/>
            <person name="Grabovich M.Y."/>
        </authorList>
    </citation>
    <scope>NUCLEOTIDE SEQUENCE [LARGE SCALE GENOMIC DNA]</scope>
    <source>
        <strain evidence="2 3">AS</strain>
    </source>
</reference>
<dbReference type="Pfam" id="PF03683">
    <property type="entry name" value="UPF0175"/>
    <property type="match status" value="1"/>
</dbReference>
<dbReference type="PANTHER" id="PTHR37525:SF1">
    <property type="entry name" value="UPF0175 PROTEIN SSL1255"/>
    <property type="match status" value="1"/>
</dbReference>
<dbReference type="EMBL" id="CP072801">
    <property type="protein sequence ID" value="QTR44685.1"/>
    <property type="molecule type" value="Genomic_DNA"/>
</dbReference>
<evidence type="ECO:0000313" key="2">
    <source>
        <dbReference type="EMBL" id="QTR44685.1"/>
    </source>
</evidence>
<evidence type="ECO:0000313" key="3">
    <source>
        <dbReference type="Proteomes" id="UP000672039"/>
    </source>
</evidence>
<proteinExistence type="inferred from homology"/>
<dbReference type="PANTHER" id="PTHR37525">
    <property type="entry name" value="UPF0175 PROTEIN SSL1255"/>
    <property type="match status" value="1"/>
</dbReference>
<protein>
    <submittedName>
        <fullName evidence="2">UPF0175 family protein</fullName>
    </submittedName>
</protein>
<accession>A0ABX7WUT0</accession>
<evidence type="ECO:0000256" key="1">
    <source>
        <dbReference type="ARBA" id="ARBA00005651"/>
    </source>
</evidence>
<dbReference type="Proteomes" id="UP000672039">
    <property type="component" value="Chromosome"/>
</dbReference>
<sequence>MLSNSIHVEYPAHFPDALQTTPEAFAQEARMAMAIKLFEMKRLSSGMAAQLAGIERVTFLLNLHRYGVPMLDLPMDELEADIANT</sequence>
<name>A0ABX7WUT0_9GAMM</name>
<dbReference type="InterPro" id="IPR052264">
    <property type="entry name" value="UPF0175_domain"/>
</dbReference>
<keyword evidence="3" id="KW-1185">Reference proteome</keyword>
<comment type="similarity">
    <text evidence="1">Belongs to the UPF0175 family.</text>
</comment>